<gene>
    <name evidence="2" type="primary">ablB</name>
    <name evidence="2" type="ORF">GC105_09450</name>
</gene>
<dbReference type="Gene3D" id="3.40.630.30">
    <property type="match status" value="1"/>
</dbReference>
<comment type="caution">
    <text evidence="2">The sequence shown here is derived from an EMBL/GenBank/DDBJ whole genome shotgun (WGS) entry which is preliminary data.</text>
</comment>
<organism evidence="2 3">
    <name type="scientific">Alkalibaculum sporogenes</name>
    <dbReference type="NCBI Taxonomy" id="2655001"/>
    <lineage>
        <taxon>Bacteria</taxon>
        <taxon>Bacillati</taxon>
        <taxon>Bacillota</taxon>
        <taxon>Clostridia</taxon>
        <taxon>Eubacteriales</taxon>
        <taxon>Eubacteriaceae</taxon>
        <taxon>Alkalibaculum</taxon>
    </lineage>
</organism>
<evidence type="ECO:0000313" key="2">
    <source>
        <dbReference type="EMBL" id="MPW26015.1"/>
    </source>
</evidence>
<dbReference type="PROSITE" id="PS51186">
    <property type="entry name" value="GNAT"/>
    <property type="match status" value="1"/>
</dbReference>
<keyword evidence="3" id="KW-1185">Reference proteome</keyword>
<dbReference type="Pfam" id="PF00583">
    <property type="entry name" value="Acetyltransf_1"/>
    <property type="match status" value="1"/>
</dbReference>
<dbReference type="GO" id="GO:0008080">
    <property type="term" value="F:N-acetyltransferase activity"/>
    <property type="evidence" value="ECO:0007669"/>
    <property type="project" value="InterPro"/>
</dbReference>
<dbReference type="InterPro" id="IPR000182">
    <property type="entry name" value="GNAT_dom"/>
</dbReference>
<dbReference type="AlphaFoldDB" id="A0A6A7K9I0"/>
<dbReference type="SUPFAM" id="SSF55729">
    <property type="entry name" value="Acyl-CoA N-acyltransferases (Nat)"/>
    <property type="match status" value="1"/>
</dbReference>
<protein>
    <submittedName>
        <fullName evidence="2">Putative beta-lysine N-acetyltransferase</fullName>
    </submittedName>
</protein>
<accession>A0A6A7K9I0</accession>
<dbReference type="CDD" id="cd04301">
    <property type="entry name" value="NAT_SF"/>
    <property type="match status" value="1"/>
</dbReference>
<feature type="domain" description="N-acetyltransferase" evidence="1">
    <location>
        <begin position="125"/>
        <end position="276"/>
    </location>
</feature>
<evidence type="ECO:0000313" key="3">
    <source>
        <dbReference type="Proteomes" id="UP000440004"/>
    </source>
</evidence>
<reference evidence="2 3" key="1">
    <citation type="submission" date="2019-10" db="EMBL/GenBank/DDBJ databases">
        <title>Alkalibaculum tamaniensis sp.nov., a new alkaliphilic acetogen, isolated on methoxylated aromatics from a mud volcano.</title>
        <authorList>
            <person name="Khomyakova M.A."/>
            <person name="Merkel A.Y."/>
            <person name="Bonch-Osmolovskaya E.A."/>
            <person name="Slobodkin A.I."/>
        </authorList>
    </citation>
    <scope>NUCLEOTIDE SEQUENCE [LARGE SCALE GENOMIC DNA]</scope>
    <source>
        <strain evidence="2 3">M08DMB</strain>
    </source>
</reference>
<keyword evidence="2" id="KW-0808">Transferase</keyword>
<evidence type="ECO:0000259" key="1">
    <source>
        <dbReference type="PROSITE" id="PS51186"/>
    </source>
</evidence>
<dbReference type="Proteomes" id="UP000440004">
    <property type="component" value="Unassembled WGS sequence"/>
</dbReference>
<dbReference type="RefSeq" id="WP_152804090.1">
    <property type="nucleotide sequence ID" value="NZ_WHNX01000013.1"/>
</dbReference>
<name>A0A6A7K9I0_9FIRM</name>
<dbReference type="NCBIfam" id="TIGR03827">
    <property type="entry name" value="GNAT_ablB"/>
    <property type="match status" value="1"/>
</dbReference>
<dbReference type="EMBL" id="WHNX01000013">
    <property type="protein sequence ID" value="MPW26015.1"/>
    <property type="molecule type" value="Genomic_DNA"/>
</dbReference>
<dbReference type="InterPro" id="IPR022525">
    <property type="entry name" value="GNAT_AblB"/>
</dbReference>
<dbReference type="InterPro" id="IPR016181">
    <property type="entry name" value="Acyl_CoA_acyltransferase"/>
</dbReference>
<proteinExistence type="predicted"/>
<sequence>MNGSITNIGNSVIQHDKDNNRIYIIKFDNSLDTLEYLDKLAIKNNYTKIVAKTPSSSKSLFIEKKYAMEAKIPHLYRGVEDGYFFAKYFHKDREVIDEIHITNVLDTASKRKDVSPIPNALPKGFHYRIANLNDSKEISNLYRIIFKTYPFPIHDEQYIVDTMKYNVIYFTIWKDTQLVSVSSSEMDEQMHNVEMTDFGTLPKYRGMGFSSYLLEKMESTMKKRGIITAYTIARSLSYAMNITFSKHGYNFSGTLKNNTNISGGIESMNVWYKLLI</sequence>